<dbReference type="EMBL" id="FLRH01000003">
    <property type="protein sequence ID" value="SBT65818.1"/>
    <property type="molecule type" value="Genomic_DNA"/>
</dbReference>
<dbReference type="STRING" id="946078.GA0070622_2831"/>
<name>A0A1A9B9J9_9ACTN</name>
<dbReference type="AlphaFoldDB" id="A0A1A9B9J9"/>
<protein>
    <submittedName>
        <fullName evidence="2">Uncharacterized protein</fullName>
    </submittedName>
</protein>
<feature type="compositionally biased region" description="Basic and acidic residues" evidence="1">
    <location>
        <begin position="61"/>
        <end position="72"/>
    </location>
</feature>
<evidence type="ECO:0000256" key="1">
    <source>
        <dbReference type="SAM" id="MobiDB-lite"/>
    </source>
</evidence>
<dbReference type="Proteomes" id="UP000199558">
    <property type="component" value="Unassembled WGS sequence"/>
</dbReference>
<organism evidence="2 3">
    <name type="scientific">Micromonospora sediminicola</name>
    <dbReference type="NCBI Taxonomy" id="946078"/>
    <lineage>
        <taxon>Bacteria</taxon>
        <taxon>Bacillati</taxon>
        <taxon>Actinomycetota</taxon>
        <taxon>Actinomycetes</taxon>
        <taxon>Micromonosporales</taxon>
        <taxon>Micromonosporaceae</taxon>
        <taxon>Micromonospora</taxon>
    </lineage>
</organism>
<accession>A0A1A9B9J9</accession>
<feature type="region of interest" description="Disordered" evidence="1">
    <location>
        <begin position="46"/>
        <end position="72"/>
    </location>
</feature>
<evidence type="ECO:0000313" key="3">
    <source>
        <dbReference type="Proteomes" id="UP000199558"/>
    </source>
</evidence>
<proteinExistence type="predicted"/>
<evidence type="ECO:0000313" key="2">
    <source>
        <dbReference type="EMBL" id="SBT65818.1"/>
    </source>
</evidence>
<reference evidence="3" key="1">
    <citation type="submission" date="2016-06" db="EMBL/GenBank/DDBJ databases">
        <authorList>
            <person name="Varghese N."/>
            <person name="Submissions Spin"/>
        </authorList>
    </citation>
    <scope>NUCLEOTIDE SEQUENCE [LARGE SCALE GENOMIC DNA]</scope>
    <source>
        <strain evidence="3">DSM 45794</strain>
    </source>
</reference>
<sequence length="273" mass="27748">MLRRGRNRGVTQTVGTVRRMFERGTGGGIVGLLLLAALAGGCRAGEPRDAGRPGPGGDGHAWTDRGAGGEDRHTVAADRGDLRSADFVLVDGADVVRVRTADLGDDLYRVSTPAGAKVRPAVSVSDGTVTAGLAAAGGAGPALVEVALHDDVRWRVRLGGGAQEEVLDLRGGRIEEVELTAGTSRAEVTLPPAVGTVRLVMSGGASRLLVHLAGDAPVRVRAAGGAGRVSVDGVDRTGVAGGTVLTPNGWDTATDRYDVDAVAGVSDLVVDRT</sequence>
<gene>
    <name evidence="2" type="ORF">GA0070622_2831</name>
</gene>
<keyword evidence="3" id="KW-1185">Reference proteome</keyword>